<reference evidence="1" key="3">
    <citation type="submission" date="2023-05" db="EMBL/GenBank/DDBJ databases">
        <authorList>
            <person name="Smith C.H."/>
        </authorList>
    </citation>
    <scope>NUCLEOTIDE SEQUENCE</scope>
    <source>
        <strain evidence="1">CHS0354</strain>
        <tissue evidence="1">Mantle</tissue>
    </source>
</reference>
<protein>
    <submittedName>
        <fullName evidence="1">Uncharacterized protein</fullName>
    </submittedName>
</protein>
<reference evidence="1" key="2">
    <citation type="journal article" date="2021" name="Genome Biol. Evol.">
        <title>Developing a high-quality reference genome for a parasitic bivalve with doubly uniparental inheritance (Bivalvia: Unionida).</title>
        <authorList>
            <person name="Smith C.H."/>
        </authorList>
    </citation>
    <scope>NUCLEOTIDE SEQUENCE</scope>
    <source>
        <strain evidence="1">CHS0354</strain>
        <tissue evidence="1">Mantle</tissue>
    </source>
</reference>
<evidence type="ECO:0000313" key="2">
    <source>
        <dbReference type="Proteomes" id="UP001195483"/>
    </source>
</evidence>
<evidence type="ECO:0000313" key="1">
    <source>
        <dbReference type="EMBL" id="KAK3603251.1"/>
    </source>
</evidence>
<dbReference type="Proteomes" id="UP001195483">
    <property type="component" value="Unassembled WGS sequence"/>
</dbReference>
<dbReference type="EMBL" id="JAEAOA010000519">
    <property type="protein sequence ID" value="KAK3603251.1"/>
    <property type="molecule type" value="Genomic_DNA"/>
</dbReference>
<dbReference type="AlphaFoldDB" id="A0AAE0T458"/>
<organism evidence="1 2">
    <name type="scientific">Potamilus streckersoni</name>
    <dbReference type="NCBI Taxonomy" id="2493646"/>
    <lineage>
        <taxon>Eukaryota</taxon>
        <taxon>Metazoa</taxon>
        <taxon>Spiralia</taxon>
        <taxon>Lophotrochozoa</taxon>
        <taxon>Mollusca</taxon>
        <taxon>Bivalvia</taxon>
        <taxon>Autobranchia</taxon>
        <taxon>Heteroconchia</taxon>
        <taxon>Palaeoheterodonta</taxon>
        <taxon>Unionida</taxon>
        <taxon>Unionoidea</taxon>
        <taxon>Unionidae</taxon>
        <taxon>Ambleminae</taxon>
        <taxon>Lampsilini</taxon>
        <taxon>Potamilus</taxon>
    </lineage>
</organism>
<name>A0AAE0T458_9BIVA</name>
<proteinExistence type="predicted"/>
<sequence>MSVEDCTLLLEECFEGCEPDVGTHVIEAAFSLRGLEAVVEEMSLPMHSEGKGQQNKGFYPLSLQEAYARGIKARLQELSETVSLITLLTGYVSRNYQNRFYTIGKN</sequence>
<comment type="caution">
    <text evidence="1">The sequence shown here is derived from an EMBL/GenBank/DDBJ whole genome shotgun (WGS) entry which is preliminary data.</text>
</comment>
<reference evidence="1" key="1">
    <citation type="journal article" date="2021" name="Genome Biol. Evol.">
        <title>A High-Quality Reference Genome for a Parasitic Bivalve with Doubly Uniparental Inheritance (Bivalvia: Unionida).</title>
        <authorList>
            <person name="Smith C.H."/>
        </authorList>
    </citation>
    <scope>NUCLEOTIDE SEQUENCE</scope>
    <source>
        <strain evidence="1">CHS0354</strain>
    </source>
</reference>
<gene>
    <name evidence="1" type="ORF">CHS0354_007583</name>
</gene>
<accession>A0AAE0T458</accession>
<keyword evidence="2" id="KW-1185">Reference proteome</keyword>